<reference evidence="3" key="1">
    <citation type="submission" date="2015-09" db="EMBL/GenBank/DDBJ databases">
        <authorList>
            <person name="Daims H."/>
        </authorList>
    </citation>
    <scope>NUCLEOTIDE SEQUENCE [LARGE SCALE GENOMIC DNA]</scope>
</reference>
<dbReference type="Proteomes" id="UP000066284">
    <property type="component" value="Chromosome 1"/>
</dbReference>
<protein>
    <submittedName>
        <fullName evidence="2">Uncharacterized protein</fullName>
    </submittedName>
</protein>
<name>A0A0S4KW17_9BACT</name>
<gene>
    <name evidence="2" type="ORF">NITINOP_2605</name>
</gene>
<dbReference type="KEGG" id="nio:NITINOP_2605"/>
<sequence length="76" mass="8790">MAGVKNHDPLRTILVKLPRYRIGKDFEVERGEEERNGEGVTDWEPARQRRPHQARFQAVPTRRVGAGRVATIRRNS</sequence>
<evidence type="ECO:0000256" key="1">
    <source>
        <dbReference type="SAM" id="MobiDB-lite"/>
    </source>
</evidence>
<dbReference type="EMBL" id="LN885086">
    <property type="protein sequence ID" value="CUQ67577.1"/>
    <property type="molecule type" value="Genomic_DNA"/>
</dbReference>
<feature type="region of interest" description="Disordered" evidence="1">
    <location>
        <begin position="30"/>
        <end position="55"/>
    </location>
</feature>
<accession>A0A0S4KW17</accession>
<evidence type="ECO:0000313" key="2">
    <source>
        <dbReference type="EMBL" id="CUQ67577.1"/>
    </source>
</evidence>
<proteinExistence type="predicted"/>
<dbReference type="AlphaFoldDB" id="A0A0S4KW17"/>
<dbReference type="STRING" id="1715989.NITINOP_2605"/>
<keyword evidence="3" id="KW-1185">Reference proteome</keyword>
<evidence type="ECO:0000313" key="3">
    <source>
        <dbReference type="Proteomes" id="UP000066284"/>
    </source>
</evidence>
<organism evidence="2 3">
    <name type="scientific">Candidatus Nitrospira inopinata</name>
    <dbReference type="NCBI Taxonomy" id="1715989"/>
    <lineage>
        <taxon>Bacteria</taxon>
        <taxon>Pseudomonadati</taxon>
        <taxon>Nitrospirota</taxon>
        <taxon>Nitrospiria</taxon>
        <taxon>Nitrospirales</taxon>
        <taxon>Nitrospiraceae</taxon>
        <taxon>Nitrospira</taxon>
    </lineage>
</organism>